<proteinExistence type="predicted"/>
<keyword evidence="1" id="KW-0732">Signal</keyword>
<gene>
    <name evidence="2" type="ORF">ABHF33_00165</name>
</gene>
<dbReference type="AlphaFoldDB" id="A0AAU7F9J3"/>
<dbReference type="RefSeq" id="WP_348945069.1">
    <property type="nucleotide sequence ID" value="NZ_CP157355.1"/>
</dbReference>
<dbReference type="KEGG" id="cmav:ABHF33_00165"/>
<evidence type="ECO:0000313" key="2">
    <source>
        <dbReference type="EMBL" id="XBM00732.1"/>
    </source>
</evidence>
<accession>A0AAU7F9J3</accession>
<reference evidence="2" key="1">
    <citation type="submission" date="2024-05" db="EMBL/GenBank/DDBJ databases">
        <authorList>
            <person name="Yang L."/>
            <person name="Pan L."/>
        </authorList>
    </citation>
    <scope>NUCLEOTIDE SEQUENCE</scope>
    <source>
        <strain evidence="2">FCG-7</strain>
    </source>
</reference>
<protein>
    <submittedName>
        <fullName evidence="2">Lysozyme inhibitor LprI family protein</fullName>
    </submittedName>
</protein>
<feature type="signal peptide" evidence="1">
    <location>
        <begin position="1"/>
        <end position="24"/>
    </location>
</feature>
<name>A0AAU7F9J3_9NEIS</name>
<evidence type="ECO:0000256" key="1">
    <source>
        <dbReference type="SAM" id="SignalP"/>
    </source>
</evidence>
<organism evidence="2">
    <name type="scientific">Chitinibacter mangrovi</name>
    <dbReference type="NCBI Taxonomy" id="3153927"/>
    <lineage>
        <taxon>Bacteria</taxon>
        <taxon>Pseudomonadati</taxon>
        <taxon>Pseudomonadota</taxon>
        <taxon>Betaproteobacteria</taxon>
        <taxon>Neisseriales</taxon>
        <taxon>Chitinibacteraceae</taxon>
        <taxon>Chitinibacter</taxon>
    </lineage>
</organism>
<dbReference type="EMBL" id="CP157355">
    <property type="protein sequence ID" value="XBM00732.1"/>
    <property type="molecule type" value="Genomic_DNA"/>
</dbReference>
<dbReference type="Gene3D" id="1.20.1270.180">
    <property type="match status" value="1"/>
</dbReference>
<sequence>MKSIHASVIVLCLSLSLASTAAHAQTPSTRTHIQTLLLAEPGAEQDCAASKGKLDGCAARLFAQAEQDLKNAETAAMAAMKRLDSAAKSDQASKTLSQEIKAYALYKVAHCNWIAASQAGSRLSCETDLNRARAHALSIYYTR</sequence>
<feature type="chain" id="PRO_5043605048" evidence="1">
    <location>
        <begin position="25"/>
        <end position="143"/>
    </location>
</feature>